<reference evidence="2 3" key="2">
    <citation type="submission" date="2019-09" db="EMBL/GenBank/DDBJ databases">
        <authorList>
            <person name="Jin C."/>
        </authorList>
    </citation>
    <scope>NUCLEOTIDE SEQUENCE [LARGE SCALE GENOMIC DNA]</scope>
    <source>
        <strain evidence="2 3">BN130099</strain>
    </source>
</reference>
<proteinExistence type="predicted"/>
<dbReference type="AlphaFoldDB" id="A0A5B1LPN4"/>
<dbReference type="RefSeq" id="WP_149726987.1">
    <property type="nucleotide sequence ID" value="NZ_VUJV01000001.1"/>
</dbReference>
<organism evidence="2 3">
    <name type="scientific">Nocardioides humilatus</name>
    <dbReference type="NCBI Taxonomy" id="2607660"/>
    <lineage>
        <taxon>Bacteria</taxon>
        <taxon>Bacillati</taxon>
        <taxon>Actinomycetota</taxon>
        <taxon>Actinomycetes</taxon>
        <taxon>Propionibacteriales</taxon>
        <taxon>Nocardioidaceae</taxon>
        <taxon>Nocardioides</taxon>
    </lineage>
</organism>
<evidence type="ECO:0000313" key="3">
    <source>
        <dbReference type="Proteomes" id="UP000325003"/>
    </source>
</evidence>
<gene>
    <name evidence="2" type="ORF">F0U44_04360</name>
</gene>
<keyword evidence="1" id="KW-0812">Transmembrane</keyword>
<feature type="transmembrane region" description="Helical" evidence="1">
    <location>
        <begin position="121"/>
        <end position="144"/>
    </location>
</feature>
<feature type="transmembrane region" description="Helical" evidence="1">
    <location>
        <begin position="9"/>
        <end position="31"/>
    </location>
</feature>
<feature type="transmembrane region" description="Helical" evidence="1">
    <location>
        <begin position="51"/>
        <end position="71"/>
    </location>
</feature>
<keyword evidence="3" id="KW-1185">Reference proteome</keyword>
<protein>
    <submittedName>
        <fullName evidence="2">Uncharacterized protein</fullName>
    </submittedName>
</protein>
<evidence type="ECO:0000256" key="1">
    <source>
        <dbReference type="SAM" id="Phobius"/>
    </source>
</evidence>
<reference evidence="2 3" key="1">
    <citation type="submission" date="2019-09" db="EMBL/GenBank/DDBJ databases">
        <title>Nocardioides panacisoli sp. nov., isolated from the soil of a ginseng field.</title>
        <authorList>
            <person name="Cho C."/>
        </authorList>
    </citation>
    <scope>NUCLEOTIDE SEQUENCE [LARGE SCALE GENOMIC DNA]</scope>
    <source>
        <strain evidence="2 3">BN130099</strain>
    </source>
</reference>
<evidence type="ECO:0000313" key="2">
    <source>
        <dbReference type="EMBL" id="KAA1421527.1"/>
    </source>
</evidence>
<feature type="transmembrane region" description="Helical" evidence="1">
    <location>
        <begin position="156"/>
        <end position="178"/>
    </location>
</feature>
<accession>A0A5B1LPN4</accession>
<dbReference type="Proteomes" id="UP000325003">
    <property type="component" value="Unassembled WGS sequence"/>
</dbReference>
<keyword evidence="1" id="KW-1133">Transmembrane helix</keyword>
<comment type="caution">
    <text evidence="2">The sequence shown here is derived from an EMBL/GenBank/DDBJ whole genome shotgun (WGS) entry which is preliminary data.</text>
</comment>
<sequence>MLKFPLLRWLWAMFAALLVGHVIGLVLWVQRDVPRDSGVWRQFDLNGEANLAAWFESFIILTCAALVLLLASHARESGAALAHRWTALSAVLLLMSMDEASQLHDMFTGPLRRGLEIDFGVFYFAWLIPAVAFLAFFAWYFAPLALTLPAAIRNRLLAAFGIYFGGAIVVEMVSGFAVEYGRKSTPYLTVLTFEETCEIAGMLLVVGAFFAFVRLVQPRTVIDLGGAGGTVALSSAEAAATLDENKNTF</sequence>
<name>A0A5B1LPN4_9ACTN</name>
<feature type="transmembrane region" description="Helical" evidence="1">
    <location>
        <begin position="198"/>
        <end position="216"/>
    </location>
</feature>
<dbReference type="EMBL" id="VUJV01000001">
    <property type="protein sequence ID" value="KAA1421527.1"/>
    <property type="molecule type" value="Genomic_DNA"/>
</dbReference>
<keyword evidence="1" id="KW-0472">Membrane</keyword>